<dbReference type="InterPro" id="IPR052337">
    <property type="entry name" value="SAT4-like"/>
</dbReference>
<dbReference type="Proteomes" id="UP000184356">
    <property type="component" value="Unassembled WGS sequence"/>
</dbReference>
<dbReference type="STRING" id="1036612.A0A1L9SZA3"/>
<evidence type="ECO:0000259" key="7">
    <source>
        <dbReference type="Pfam" id="PF20684"/>
    </source>
</evidence>
<evidence type="ECO:0000256" key="5">
    <source>
        <dbReference type="ARBA" id="ARBA00038359"/>
    </source>
</evidence>
<evidence type="ECO:0000256" key="3">
    <source>
        <dbReference type="ARBA" id="ARBA00022989"/>
    </source>
</evidence>
<gene>
    <name evidence="8" type="ORF">ASPSYDRAFT_52002</name>
</gene>
<proteinExistence type="inferred from homology"/>
<evidence type="ECO:0000313" key="9">
    <source>
        <dbReference type="Proteomes" id="UP000184356"/>
    </source>
</evidence>
<sequence>MIHYGLGRDTTPDLSAHDALMVKQLLYVFEIFYVIDLLLIKLSILFMYRRIFTDMSRFFRVGSRICGGVVVAWALAFVPAAIFQCTPVSKAWDSDKEGHCIDLRVGFISVAIPNILTDIAILTLPVQVCWHLAGSVLYRLSISGIFLLGALSVLPGPTDVGSNR</sequence>
<evidence type="ECO:0000256" key="4">
    <source>
        <dbReference type="ARBA" id="ARBA00023136"/>
    </source>
</evidence>
<evidence type="ECO:0000313" key="8">
    <source>
        <dbReference type="EMBL" id="OJJ52363.1"/>
    </source>
</evidence>
<dbReference type="EMBL" id="KV878602">
    <property type="protein sequence ID" value="OJJ52363.1"/>
    <property type="molecule type" value="Genomic_DNA"/>
</dbReference>
<evidence type="ECO:0000256" key="2">
    <source>
        <dbReference type="ARBA" id="ARBA00022692"/>
    </source>
</evidence>
<evidence type="ECO:0000256" key="6">
    <source>
        <dbReference type="SAM" id="Phobius"/>
    </source>
</evidence>
<dbReference type="GO" id="GO:0016020">
    <property type="term" value="C:membrane"/>
    <property type="evidence" value="ECO:0007669"/>
    <property type="project" value="UniProtKB-SubCell"/>
</dbReference>
<keyword evidence="3 6" id="KW-1133">Transmembrane helix</keyword>
<accession>A0A1L9SZA3</accession>
<dbReference type="AlphaFoldDB" id="A0A1L9SZA3"/>
<dbReference type="PANTHER" id="PTHR33048:SF47">
    <property type="entry name" value="INTEGRAL MEMBRANE PROTEIN-RELATED"/>
    <property type="match status" value="1"/>
</dbReference>
<protein>
    <recommendedName>
        <fullName evidence="7">Rhodopsin domain-containing protein</fullName>
    </recommendedName>
</protein>
<comment type="subcellular location">
    <subcellularLocation>
        <location evidence="1">Membrane</location>
        <topology evidence="1">Multi-pass membrane protein</topology>
    </subcellularLocation>
</comment>
<organism evidence="8 9">
    <name type="scientific">Aspergillus sydowii CBS 593.65</name>
    <dbReference type="NCBI Taxonomy" id="1036612"/>
    <lineage>
        <taxon>Eukaryota</taxon>
        <taxon>Fungi</taxon>
        <taxon>Dikarya</taxon>
        <taxon>Ascomycota</taxon>
        <taxon>Pezizomycotina</taxon>
        <taxon>Eurotiomycetes</taxon>
        <taxon>Eurotiomycetidae</taxon>
        <taxon>Eurotiales</taxon>
        <taxon>Aspergillaceae</taxon>
        <taxon>Aspergillus</taxon>
        <taxon>Aspergillus subgen. Nidulantes</taxon>
    </lineage>
</organism>
<feature type="transmembrane region" description="Helical" evidence="6">
    <location>
        <begin position="61"/>
        <end position="83"/>
    </location>
</feature>
<keyword evidence="2 6" id="KW-0812">Transmembrane</keyword>
<keyword evidence="9" id="KW-1185">Reference proteome</keyword>
<keyword evidence="4 6" id="KW-0472">Membrane</keyword>
<feature type="transmembrane region" description="Helical" evidence="6">
    <location>
        <begin position="136"/>
        <end position="154"/>
    </location>
</feature>
<dbReference type="GeneID" id="63764483"/>
<comment type="similarity">
    <text evidence="5">Belongs to the SAT4 family.</text>
</comment>
<name>A0A1L9SZA3_9EURO</name>
<dbReference type="VEuPathDB" id="FungiDB:ASPSYDRAFT_52002"/>
<reference evidence="9" key="1">
    <citation type="journal article" date="2017" name="Genome Biol.">
        <title>Comparative genomics reveals high biological diversity and specific adaptations in the industrially and medically important fungal genus Aspergillus.</title>
        <authorList>
            <person name="de Vries R.P."/>
            <person name="Riley R."/>
            <person name="Wiebenga A."/>
            <person name="Aguilar-Osorio G."/>
            <person name="Amillis S."/>
            <person name="Uchima C.A."/>
            <person name="Anderluh G."/>
            <person name="Asadollahi M."/>
            <person name="Askin M."/>
            <person name="Barry K."/>
            <person name="Battaglia E."/>
            <person name="Bayram O."/>
            <person name="Benocci T."/>
            <person name="Braus-Stromeyer S.A."/>
            <person name="Caldana C."/>
            <person name="Canovas D."/>
            <person name="Cerqueira G.C."/>
            <person name="Chen F."/>
            <person name="Chen W."/>
            <person name="Choi C."/>
            <person name="Clum A."/>
            <person name="Dos Santos R.A."/>
            <person name="Damasio A.R."/>
            <person name="Diallinas G."/>
            <person name="Emri T."/>
            <person name="Fekete E."/>
            <person name="Flipphi M."/>
            <person name="Freyberg S."/>
            <person name="Gallo A."/>
            <person name="Gournas C."/>
            <person name="Habgood R."/>
            <person name="Hainaut M."/>
            <person name="Harispe M.L."/>
            <person name="Henrissat B."/>
            <person name="Hilden K.S."/>
            <person name="Hope R."/>
            <person name="Hossain A."/>
            <person name="Karabika E."/>
            <person name="Karaffa L."/>
            <person name="Karanyi Z."/>
            <person name="Krasevec N."/>
            <person name="Kuo A."/>
            <person name="Kusch H."/>
            <person name="LaButti K."/>
            <person name="Lagendijk E.L."/>
            <person name="Lapidus A."/>
            <person name="Levasseur A."/>
            <person name="Lindquist E."/>
            <person name="Lipzen A."/>
            <person name="Logrieco A.F."/>
            <person name="MacCabe A."/>
            <person name="Maekelae M.R."/>
            <person name="Malavazi I."/>
            <person name="Melin P."/>
            <person name="Meyer V."/>
            <person name="Mielnichuk N."/>
            <person name="Miskei M."/>
            <person name="Molnar A.P."/>
            <person name="Mule G."/>
            <person name="Ngan C.Y."/>
            <person name="Orejas M."/>
            <person name="Orosz E."/>
            <person name="Ouedraogo J.P."/>
            <person name="Overkamp K.M."/>
            <person name="Park H.-S."/>
            <person name="Perrone G."/>
            <person name="Piumi F."/>
            <person name="Punt P.J."/>
            <person name="Ram A.F."/>
            <person name="Ramon A."/>
            <person name="Rauscher S."/>
            <person name="Record E."/>
            <person name="Riano-Pachon D.M."/>
            <person name="Robert V."/>
            <person name="Roehrig J."/>
            <person name="Ruller R."/>
            <person name="Salamov A."/>
            <person name="Salih N.S."/>
            <person name="Samson R.A."/>
            <person name="Sandor E."/>
            <person name="Sanguinetti M."/>
            <person name="Schuetze T."/>
            <person name="Sepcic K."/>
            <person name="Shelest E."/>
            <person name="Sherlock G."/>
            <person name="Sophianopoulou V."/>
            <person name="Squina F.M."/>
            <person name="Sun H."/>
            <person name="Susca A."/>
            <person name="Todd R.B."/>
            <person name="Tsang A."/>
            <person name="Unkles S.E."/>
            <person name="van de Wiele N."/>
            <person name="van Rossen-Uffink D."/>
            <person name="Oliveira J.V."/>
            <person name="Vesth T.C."/>
            <person name="Visser J."/>
            <person name="Yu J.-H."/>
            <person name="Zhou M."/>
            <person name="Andersen M.R."/>
            <person name="Archer D.B."/>
            <person name="Baker S.E."/>
            <person name="Benoit I."/>
            <person name="Brakhage A.A."/>
            <person name="Braus G.H."/>
            <person name="Fischer R."/>
            <person name="Frisvad J.C."/>
            <person name="Goldman G.H."/>
            <person name="Houbraken J."/>
            <person name="Oakley B."/>
            <person name="Pocsi I."/>
            <person name="Scazzocchio C."/>
            <person name="Seiboth B."/>
            <person name="vanKuyk P.A."/>
            <person name="Wortman J."/>
            <person name="Dyer P.S."/>
            <person name="Grigoriev I.V."/>
        </authorList>
    </citation>
    <scope>NUCLEOTIDE SEQUENCE [LARGE SCALE GENOMIC DNA]</scope>
    <source>
        <strain evidence="9">CBS 593.65</strain>
    </source>
</reference>
<dbReference type="PANTHER" id="PTHR33048">
    <property type="entry name" value="PTH11-LIKE INTEGRAL MEMBRANE PROTEIN (AFU_ORTHOLOGUE AFUA_5G11245)"/>
    <property type="match status" value="1"/>
</dbReference>
<dbReference type="Pfam" id="PF20684">
    <property type="entry name" value="Fung_rhodopsin"/>
    <property type="match status" value="1"/>
</dbReference>
<feature type="transmembrane region" description="Helical" evidence="6">
    <location>
        <begin position="25"/>
        <end position="49"/>
    </location>
</feature>
<feature type="domain" description="Rhodopsin" evidence="7">
    <location>
        <begin position="2"/>
        <end position="153"/>
    </location>
</feature>
<dbReference type="RefSeq" id="XP_040696169.1">
    <property type="nucleotide sequence ID" value="XM_040848410.1"/>
</dbReference>
<feature type="transmembrane region" description="Helical" evidence="6">
    <location>
        <begin position="103"/>
        <end position="124"/>
    </location>
</feature>
<evidence type="ECO:0000256" key="1">
    <source>
        <dbReference type="ARBA" id="ARBA00004141"/>
    </source>
</evidence>
<dbReference type="OrthoDB" id="10017208at2759"/>
<dbReference type="InterPro" id="IPR049326">
    <property type="entry name" value="Rhodopsin_dom_fungi"/>
</dbReference>